<protein>
    <recommendedName>
        <fullName evidence="3">Leucine-binding protein domain-containing protein</fullName>
    </recommendedName>
</protein>
<evidence type="ECO:0000313" key="1">
    <source>
        <dbReference type="EMBL" id="MBC6490227.1"/>
    </source>
</evidence>
<gene>
    <name evidence="1" type="ORF">BC349_04580</name>
</gene>
<evidence type="ECO:0000313" key="2">
    <source>
        <dbReference type="Proteomes" id="UP000765802"/>
    </source>
</evidence>
<dbReference type="RefSeq" id="WP_187255547.1">
    <property type="nucleotide sequence ID" value="NZ_JBHULF010000006.1"/>
</dbReference>
<name>A0ABR7M5C3_9BACT</name>
<dbReference type="EMBL" id="MBUA01000001">
    <property type="protein sequence ID" value="MBC6490227.1"/>
    <property type="molecule type" value="Genomic_DNA"/>
</dbReference>
<accession>A0ABR7M5C3</accession>
<sequence length="403" mass="45666">MSVFIRLFFLAAFFLLQIGTPLVAQDSIVQYNAVRPVKTKPVIAVLLPLYLDSAFDAGGQYRFGKQFPRYILPGLEFYEGMQLAIDSLKKENIALDIHVIDTRSTRNIGEILKLPAVQQANLLVAHVANNEIRQVADFAGKKQVPFINVNLPNDAGVTNNPFMVILNSTLATHCEGMYKFLQKNYSTSPIIVFRKAGVQEDRLKAYLTDVEKSTTATPLKLKYVTLPSGFGAENLLPYLDSNRVTMAVAGSLDEQFARNLSTHLAALNKTYPVRVMGMPTWDGIRDFDRPEYRDLEIFYSTPFNPIRTDSLSESINIHFRDYLYSRPSDMVFRGYETIYRFGKLLAEQGSNIASGLGEKKYRVFTDFDIQPVLLNKQQQQLDYFENKKMYIIKKVNGSVSTVL</sequence>
<dbReference type="Proteomes" id="UP000765802">
    <property type="component" value="Unassembled WGS sequence"/>
</dbReference>
<organism evidence="1 2">
    <name type="scientific">Flavihumibacter stibioxidans</name>
    <dbReference type="NCBI Taxonomy" id="1834163"/>
    <lineage>
        <taxon>Bacteria</taxon>
        <taxon>Pseudomonadati</taxon>
        <taxon>Bacteroidota</taxon>
        <taxon>Chitinophagia</taxon>
        <taxon>Chitinophagales</taxon>
        <taxon>Chitinophagaceae</taxon>
        <taxon>Flavihumibacter</taxon>
    </lineage>
</organism>
<reference evidence="1 2" key="1">
    <citation type="submission" date="2016-07" db="EMBL/GenBank/DDBJ databases">
        <title>Genome analysis of Flavihumibacter stibioxidans YS-17.</title>
        <authorList>
            <person name="Shi K."/>
            <person name="Han Y."/>
            <person name="Wang G."/>
        </authorList>
    </citation>
    <scope>NUCLEOTIDE SEQUENCE [LARGE SCALE GENOMIC DNA]</scope>
    <source>
        <strain evidence="1 2">YS-17</strain>
    </source>
</reference>
<keyword evidence="2" id="KW-1185">Reference proteome</keyword>
<evidence type="ECO:0008006" key="3">
    <source>
        <dbReference type="Google" id="ProtNLM"/>
    </source>
</evidence>
<proteinExistence type="predicted"/>
<comment type="caution">
    <text evidence="1">The sequence shown here is derived from an EMBL/GenBank/DDBJ whole genome shotgun (WGS) entry which is preliminary data.</text>
</comment>